<feature type="region of interest" description="G5" evidence="7">
    <location>
        <begin position="153"/>
        <end position="155"/>
    </location>
</feature>
<feature type="domain" description="Era-type G" evidence="10">
    <location>
        <begin position="7"/>
        <end position="174"/>
    </location>
</feature>
<dbReference type="PROSITE" id="PS51713">
    <property type="entry name" value="G_ERA"/>
    <property type="match status" value="1"/>
</dbReference>
<accession>A0A1F7X2N0</accession>
<dbReference type="GO" id="GO:0003924">
    <property type="term" value="F:GTPase activity"/>
    <property type="evidence" value="ECO:0007669"/>
    <property type="project" value="UniProtKB-UniRule"/>
</dbReference>
<proteinExistence type="inferred from homology"/>
<keyword evidence="4 6" id="KW-0694">RNA-binding</keyword>
<evidence type="ECO:0000256" key="3">
    <source>
        <dbReference type="ARBA" id="ARBA00022741"/>
    </source>
</evidence>
<comment type="caution">
    <text evidence="6">Lacks conserved residue(s) required for the propagation of feature annotation.</text>
</comment>
<keyword evidence="6" id="KW-0699">rRNA-binding</keyword>
<reference evidence="11 12" key="1">
    <citation type="journal article" date="2016" name="Nat. Commun.">
        <title>Thousands of microbial genomes shed light on interconnected biogeochemical processes in an aquifer system.</title>
        <authorList>
            <person name="Anantharaman K."/>
            <person name="Brown C.T."/>
            <person name="Hug L.A."/>
            <person name="Sharon I."/>
            <person name="Castelle C.J."/>
            <person name="Probst A.J."/>
            <person name="Thomas B.C."/>
            <person name="Singh A."/>
            <person name="Wilkins M.J."/>
            <person name="Karaoz U."/>
            <person name="Brodie E.L."/>
            <person name="Williams K.H."/>
            <person name="Hubbard S.S."/>
            <person name="Banfield J.F."/>
        </authorList>
    </citation>
    <scope>NUCLEOTIDE SEQUENCE [LARGE SCALE GENOMIC DNA]</scope>
</reference>
<dbReference type="EMBL" id="MGFH01000009">
    <property type="protein sequence ID" value="OGM08565.1"/>
    <property type="molecule type" value="Genomic_DNA"/>
</dbReference>
<dbReference type="STRING" id="1817813.A2008_04140"/>
<evidence type="ECO:0000256" key="4">
    <source>
        <dbReference type="ARBA" id="ARBA00022884"/>
    </source>
</evidence>
<dbReference type="CDD" id="cd04163">
    <property type="entry name" value="Era"/>
    <property type="match status" value="1"/>
</dbReference>
<comment type="subunit">
    <text evidence="6">Monomer.</text>
</comment>
<evidence type="ECO:0000256" key="6">
    <source>
        <dbReference type="HAMAP-Rule" id="MF_00367"/>
    </source>
</evidence>
<dbReference type="NCBIfam" id="TIGR00231">
    <property type="entry name" value="small_GTP"/>
    <property type="match status" value="1"/>
</dbReference>
<dbReference type="InterPro" id="IPR027417">
    <property type="entry name" value="P-loop_NTPase"/>
</dbReference>
<evidence type="ECO:0000256" key="5">
    <source>
        <dbReference type="ARBA" id="ARBA00023134"/>
    </source>
</evidence>
<evidence type="ECO:0000256" key="2">
    <source>
        <dbReference type="ARBA" id="ARBA00020484"/>
    </source>
</evidence>
<comment type="function">
    <text evidence="6">An essential GTPase that binds both GDP and GTP, with rapid nucleotide exchange. Plays a role in 16S rRNA processing and 30S ribosomal subunit biogenesis and possibly also in cell cycle regulation and energy metabolism.</text>
</comment>
<dbReference type="NCBIfam" id="TIGR00436">
    <property type="entry name" value="era"/>
    <property type="match status" value="1"/>
</dbReference>
<gene>
    <name evidence="6" type="primary">era</name>
    <name evidence="11" type="ORF">A2008_04140</name>
</gene>
<dbReference type="PRINTS" id="PR00326">
    <property type="entry name" value="GTP1OBG"/>
</dbReference>
<keyword evidence="5 6" id="KW-0342">GTP-binding</keyword>
<dbReference type="PROSITE" id="PS50823">
    <property type="entry name" value="KH_TYPE_2"/>
    <property type="match status" value="1"/>
</dbReference>
<evidence type="ECO:0000256" key="7">
    <source>
        <dbReference type="PROSITE-ProRule" id="PRU01050"/>
    </source>
</evidence>
<evidence type="ECO:0000313" key="12">
    <source>
        <dbReference type="Proteomes" id="UP000178735"/>
    </source>
</evidence>
<dbReference type="CDD" id="cd22534">
    <property type="entry name" value="KH-II_Era"/>
    <property type="match status" value="1"/>
</dbReference>
<dbReference type="SUPFAM" id="SSF52540">
    <property type="entry name" value="P-loop containing nucleoside triphosphate hydrolases"/>
    <property type="match status" value="1"/>
</dbReference>
<dbReference type="PANTHER" id="PTHR42698">
    <property type="entry name" value="GTPASE ERA"/>
    <property type="match status" value="1"/>
</dbReference>
<feature type="region of interest" description="G3" evidence="7">
    <location>
        <begin position="62"/>
        <end position="65"/>
    </location>
</feature>
<dbReference type="GO" id="GO:0070181">
    <property type="term" value="F:small ribosomal subunit rRNA binding"/>
    <property type="evidence" value="ECO:0007669"/>
    <property type="project" value="UniProtKB-UniRule"/>
</dbReference>
<evidence type="ECO:0000256" key="8">
    <source>
        <dbReference type="RuleBase" id="RU003761"/>
    </source>
</evidence>
<feature type="region of interest" description="G4" evidence="7">
    <location>
        <begin position="124"/>
        <end position="127"/>
    </location>
</feature>
<dbReference type="GO" id="GO:0000028">
    <property type="term" value="P:ribosomal small subunit assembly"/>
    <property type="evidence" value="ECO:0007669"/>
    <property type="project" value="TreeGrafter"/>
</dbReference>
<evidence type="ECO:0000259" key="9">
    <source>
        <dbReference type="PROSITE" id="PS50823"/>
    </source>
</evidence>
<dbReference type="PANTHER" id="PTHR42698:SF1">
    <property type="entry name" value="GTPASE ERA, MITOCHONDRIAL"/>
    <property type="match status" value="1"/>
</dbReference>
<dbReference type="GO" id="GO:0043024">
    <property type="term" value="F:ribosomal small subunit binding"/>
    <property type="evidence" value="ECO:0007669"/>
    <property type="project" value="TreeGrafter"/>
</dbReference>
<dbReference type="Proteomes" id="UP000178735">
    <property type="component" value="Unassembled WGS sequence"/>
</dbReference>
<protein>
    <recommendedName>
        <fullName evidence="2 6">GTPase Era</fullName>
    </recommendedName>
</protein>
<keyword evidence="6" id="KW-1003">Cell membrane</keyword>
<dbReference type="HAMAP" id="MF_00367">
    <property type="entry name" value="GTPase_Era"/>
    <property type="match status" value="1"/>
</dbReference>
<comment type="caution">
    <text evidence="11">The sequence shown here is derived from an EMBL/GenBank/DDBJ whole genome shotgun (WGS) entry which is preliminary data.</text>
</comment>
<dbReference type="NCBIfam" id="NF000908">
    <property type="entry name" value="PRK00089.1"/>
    <property type="match status" value="1"/>
</dbReference>
<dbReference type="InterPro" id="IPR015946">
    <property type="entry name" value="KH_dom-like_a/b"/>
</dbReference>
<dbReference type="GO" id="GO:0005886">
    <property type="term" value="C:plasma membrane"/>
    <property type="evidence" value="ECO:0007669"/>
    <property type="project" value="UniProtKB-SubCell"/>
</dbReference>
<comment type="similarity">
    <text evidence="1 6 7 8">Belongs to the TRAFAC class TrmE-Era-EngA-EngB-Septin-like GTPase superfamily. Era GTPase family.</text>
</comment>
<feature type="region of interest" description="G2" evidence="7">
    <location>
        <begin position="41"/>
        <end position="45"/>
    </location>
</feature>
<dbReference type="Pfam" id="PF01926">
    <property type="entry name" value="MMR_HSR1"/>
    <property type="match status" value="1"/>
</dbReference>
<dbReference type="Gene3D" id="3.40.50.300">
    <property type="entry name" value="P-loop containing nucleotide triphosphate hydrolases"/>
    <property type="match status" value="1"/>
</dbReference>
<feature type="binding site" evidence="6">
    <location>
        <begin position="62"/>
        <end position="66"/>
    </location>
    <ligand>
        <name>GTP</name>
        <dbReference type="ChEBI" id="CHEBI:37565"/>
    </ligand>
</feature>
<feature type="binding site" evidence="6">
    <location>
        <begin position="124"/>
        <end position="127"/>
    </location>
    <ligand>
        <name>GTP</name>
        <dbReference type="ChEBI" id="CHEBI:37565"/>
    </ligand>
</feature>
<dbReference type="GO" id="GO:0005829">
    <property type="term" value="C:cytosol"/>
    <property type="evidence" value="ECO:0007669"/>
    <property type="project" value="TreeGrafter"/>
</dbReference>
<dbReference type="InterPro" id="IPR009019">
    <property type="entry name" value="KH_sf_prok-type"/>
</dbReference>
<dbReference type="InterPro" id="IPR030388">
    <property type="entry name" value="G_ERA_dom"/>
</dbReference>
<keyword evidence="3 6" id="KW-0547">Nucleotide-binding</keyword>
<organism evidence="11 12">
    <name type="scientific">Candidatus Wallbacteria bacterium GWC2_49_35</name>
    <dbReference type="NCBI Taxonomy" id="1817813"/>
    <lineage>
        <taxon>Bacteria</taxon>
        <taxon>Candidatus Walliibacteriota</taxon>
    </lineage>
</organism>
<sequence>MNKGARRSGFVTVLGMSSAGKSTLLNTLLEQKVAITTSKKQSTRTPMRAIYTCPRGQIVFIDTPGFFKPKDRLEEYMLNSMINSISMADVILFVVDITAPSEAIPKEFMDMVIKAPQPKILVLSKTDRKHEFKIGDNMQLLSISTYFEQTIPLSAVSRLNTERLIDVLFGYLPEGPMLYPEDEVTDANSRFIVTEIVREAVFDITHEEVPYSVAVYCEELTERESGAFYISCIIYVERDSQKGIIIGQNGLTIKKIGVRSREIIEKALEIKSHLDLKVKVAEKWRRDDRFLKMFGYHAAPEKRKK</sequence>
<dbReference type="GO" id="GO:0005525">
    <property type="term" value="F:GTP binding"/>
    <property type="evidence" value="ECO:0007669"/>
    <property type="project" value="UniProtKB-UniRule"/>
</dbReference>
<keyword evidence="6" id="KW-0690">Ribosome biogenesis</keyword>
<feature type="domain" description="KH type-2" evidence="9">
    <location>
        <begin position="205"/>
        <end position="282"/>
    </location>
</feature>
<evidence type="ECO:0000256" key="1">
    <source>
        <dbReference type="ARBA" id="ARBA00007921"/>
    </source>
</evidence>
<dbReference type="Pfam" id="PF07650">
    <property type="entry name" value="KH_2"/>
    <property type="match status" value="1"/>
</dbReference>
<keyword evidence="6" id="KW-0472">Membrane</keyword>
<dbReference type="InterPro" id="IPR005662">
    <property type="entry name" value="GTPase_Era-like"/>
</dbReference>
<evidence type="ECO:0000259" key="10">
    <source>
        <dbReference type="PROSITE" id="PS51713"/>
    </source>
</evidence>
<evidence type="ECO:0000313" key="11">
    <source>
        <dbReference type="EMBL" id="OGM08565.1"/>
    </source>
</evidence>
<feature type="region of interest" description="G1" evidence="7">
    <location>
        <begin position="15"/>
        <end position="22"/>
    </location>
</feature>
<dbReference type="InterPro" id="IPR005225">
    <property type="entry name" value="Small_GTP-bd"/>
</dbReference>
<dbReference type="SUPFAM" id="SSF54814">
    <property type="entry name" value="Prokaryotic type KH domain (KH-domain type II)"/>
    <property type="match status" value="1"/>
</dbReference>
<dbReference type="AlphaFoldDB" id="A0A1F7X2N0"/>
<dbReference type="Gene3D" id="3.30.300.20">
    <property type="match status" value="1"/>
</dbReference>
<comment type="subcellular location">
    <subcellularLocation>
        <location evidence="6">Cytoplasm</location>
    </subcellularLocation>
    <subcellularLocation>
        <location evidence="6">Cell membrane</location>
        <topology evidence="6">Peripheral membrane protein</topology>
    </subcellularLocation>
</comment>
<keyword evidence="6" id="KW-0963">Cytoplasm</keyword>
<name>A0A1F7X2N0_9BACT</name>
<dbReference type="InterPro" id="IPR006073">
    <property type="entry name" value="GTP-bd"/>
</dbReference>
<dbReference type="InterPro" id="IPR004044">
    <property type="entry name" value="KH_dom_type_2"/>
</dbReference>